<evidence type="ECO:0000256" key="5">
    <source>
        <dbReference type="ARBA" id="ARBA00023027"/>
    </source>
</evidence>
<gene>
    <name evidence="9" type="ORF">QBC47DRAFT_74363</name>
</gene>
<evidence type="ECO:0000313" key="9">
    <source>
        <dbReference type="EMBL" id="KAK1751705.1"/>
    </source>
</evidence>
<evidence type="ECO:0000259" key="8">
    <source>
        <dbReference type="Pfam" id="PF22366"/>
    </source>
</evidence>
<keyword evidence="3" id="KW-0274">FAD</keyword>
<keyword evidence="2" id="KW-0285">Flavoprotein</keyword>
<evidence type="ECO:0000313" key="10">
    <source>
        <dbReference type="Proteomes" id="UP001239445"/>
    </source>
</evidence>
<comment type="similarity">
    <text evidence="1">Belongs to the NADH dehydrogenase family.</text>
</comment>
<evidence type="ECO:0000259" key="7">
    <source>
        <dbReference type="Pfam" id="PF07992"/>
    </source>
</evidence>
<dbReference type="GO" id="GO:0003954">
    <property type="term" value="F:NADH dehydrogenase activity"/>
    <property type="evidence" value="ECO:0007669"/>
    <property type="project" value="InterPro"/>
</dbReference>
<evidence type="ECO:0000256" key="3">
    <source>
        <dbReference type="ARBA" id="ARBA00022827"/>
    </source>
</evidence>
<dbReference type="Proteomes" id="UP001239445">
    <property type="component" value="Unassembled WGS sequence"/>
</dbReference>
<dbReference type="AlphaFoldDB" id="A0AAJ0B5P9"/>
<reference evidence="9" key="1">
    <citation type="submission" date="2023-06" db="EMBL/GenBank/DDBJ databases">
        <title>Genome-scale phylogeny and comparative genomics of the fungal order Sordariales.</title>
        <authorList>
            <consortium name="Lawrence Berkeley National Laboratory"/>
            <person name="Hensen N."/>
            <person name="Bonometti L."/>
            <person name="Westerberg I."/>
            <person name="Brannstrom I.O."/>
            <person name="Guillou S."/>
            <person name="Cros-Aarteil S."/>
            <person name="Calhoun S."/>
            <person name="Haridas S."/>
            <person name="Kuo A."/>
            <person name="Mondo S."/>
            <person name="Pangilinan J."/>
            <person name="Riley R."/>
            <person name="Labutti K."/>
            <person name="Andreopoulos B."/>
            <person name="Lipzen A."/>
            <person name="Chen C."/>
            <person name="Yanf M."/>
            <person name="Daum C."/>
            <person name="Ng V."/>
            <person name="Clum A."/>
            <person name="Steindorff A."/>
            <person name="Ohm R."/>
            <person name="Martin F."/>
            <person name="Silar P."/>
            <person name="Natvig D."/>
            <person name="Lalanne C."/>
            <person name="Gautier V."/>
            <person name="Ament-Velasquez S.L."/>
            <person name="Kruys A."/>
            <person name="Hutchinson M.I."/>
            <person name="Powell A.J."/>
            <person name="Barry K."/>
            <person name="Miller A.N."/>
            <person name="Grigoriev I.V."/>
            <person name="Debuchy R."/>
            <person name="Gladieux P."/>
            <person name="Thoren M.H."/>
            <person name="Johannesson H."/>
        </authorList>
    </citation>
    <scope>NUCLEOTIDE SEQUENCE</scope>
    <source>
        <strain evidence="9">PSN4</strain>
    </source>
</reference>
<protein>
    <submittedName>
        <fullName evidence="9">FAD/NAD(P)-binding domain-containing protein</fullName>
    </submittedName>
</protein>
<comment type="caution">
    <text evidence="9">The sequence shown here is derived from an EMBL/GenBank/DDBJ whole genome shotgun (WGS) entry which is preliminary data.</text>
</comment>
<organism evidence="9 10">
    <name type="scientific">Echria macrotheca</name>
    <dbReference type="NCBI Taxonomy" id="438768"/>
    <lineage>
        <taxon>Eukaryota</taxon>
        <taxon>Fungi</taxon>
        <taxon>Dikarya</taxon>
        <taxon>Ascomycota</taxon>
        <taxon>Pezizomycotina</taxon>
        <taxon>Sordariomycetes</taxon>
        <taxon>Sordariomycetidae</taxon>
        <taxon>Sordariales</taxon>
        <taxon>Schizotheciaceae</taxon>
        <taxon>Echria</taxon>
    </lineage>
</organism>
<name>A0AAJ0B5P9_9PEZI</name>
<evidence type="ECO:0000256" key="1">
    <source>
        <dbReference type="ARBA" id="ARBA00005272"/>
    </source>
</evidence>
<dbReference type="SUPFAM" id="SSF51905">
    <property type="entry name" value="FAD/NAD(P)-binding domain"/>
    <property type="match status" value="1"/>
</dbReference>
<evidence type="ECO:0000256" key="2">
    <source>
        <dbReference type="ARBA" id="ARBA00022630"/>
    </source>
</evidence>
<dbReference type="GO" id="GO:0005739">
    <property type="term" value="C:mitochondrion"/>
    <property type="evidence" value="ECO:0007669"/>
    <property type="project" value="UniProtKB-ARBA"/>
</dbReference>
<sequence>MTCKSACQCSFRMASNSSLMSRCLNGRICRVAFTRSLSSVWCSRSYSGISIQKGELAAVLQADTVADTASDNGRKKERVVILGSGWAGYALAHSLDPSKYERVVISPRSYFVFTPLLASTAVGTLEFRTILEPVRRLKEVDLYQGWADDIDFTNKTVLVEANTADDLATKTIVSPTGGRPRVPGIKGKQYTVSYDKLAIACGAYSQTFGIEGVREHAHFLRDIGDARRIRLRVLSLFEQCSHRSVDPANKSTEDDTAGHLTDDDRRNLLHFAIVGGGPTGIEFAAELNDLIYEDLGPIYPDLLQFVQITVYDIAPKVLPMFDQVLAKYAMDTFARHGIQVRTEHHLERIRLADGPLGSEHGALKIKVRENGDEEVGAGLVVWSTGLMQNPLVSKLATKEFTLPSTETPQDPTPSRLLKDPKTGGLVTDAHLRARIDTPDGATKVLDDVFVIGDCAAVAENGRALPKTAQVASQQAVYLAKRFNAGDVEAEPFRFRNWGTLTYLGSWKAIHQSAADSLKGRTAWIVWRGAYLTKSMSIRNKILVPVYWIISWIFGRGISRF</sequence>
<dbReference type="InterPro" id="IPR045024">
    <property type="entry name" value="NDH-2"/>
</dbReference>
<keyword evidence="10" id="KW-1185">Reference proteome</keyword>
<dbReference type="PANTHER" id="PTHR43706:SF17">
    <property type="entry name" value="NADH DEHYDROGENASE (EUROFUNG)"/>
    <property type="match status" value="1"/>
</dbReference>
<feature type="domain" description="External alternative NADH-ubiquinone oxidoreductase-like C-terminal" evidence="8">
    <location>
        <begin position="498"/>
        <end position="555"/>
    </location>
</feature>
<feature type="region of interest" description="Disordered" evidence="6">
    <location>
        <begin position="402"/>
        <end position="421"/>
    </location>
</feature>
<dbReference type="Pfam" id="PF22366">
    <property type="entry name" value="NDH2_C"/>
    <property type="match status" value="1"/>
</dbReference>
<keyword evidence="5" id="KW-0520">NAD</keyword>
<dbReference type="PANTHER" id="PTHR43706">
    <property type="entry name" value="NADH DEHYDROGENASE"/>
    <property type="match status" value="1"/>
</dbReference>
<dbReference type="InterPro" id="IPR054585">
    <property type="entry name" value="NDH2-like_C"/>
</dbReference>
<keyword evidence="4" id="KW-0560">Oxidoreductase</keyword>
<dbReference type="InterPro" id="IPR023753">
    <property type="entry name" value="FAD/NAD-binding_dom"/>
</dbReference>
<dbReference type="Gene3D" id="3.50.50.100">
    <property type="match status" value="1"/>
</dbReference>
<feature type="domain" description="FAD/NAD(P)-binding" evidence="7">
    <location>
        <begin position="78"/>
        <end position="391"/>
    </location>
</feature>
<proteinExistence type="inferred from homology"/>
<dbReference type="Pfam" id="PF07992">
    <property type="entry name" value="Pyr_redox_2"/>
    <property type="match status" value="1"/>
</dbReference>
<accession>A0AAJ0B5P9</accession>
<dbReference type="EMBL" id="MU839841">
    <property type="protein sequence ID" value="KAK1751705.1"/>
    <property type="molecule type" value="Genomic_DNA"/>
</dbReference>
<dbReference type="PRINTS" id="PR00368">
    <property type="entry name" value="FADPNR"/>
</dbReference>
<evidence type="ECO:0000256" key="4">
    <source>
        <dbReference type="ARBA" id="ARBA00023002"/>
    </source>
</evidence>
<dbReference type="InterPro" id="IPR036188">
    <property type="entry name" value="FAD/NAD-bd_sf"/>
</dbReference>
<evidence type="ECO:0000256" key="6">
    <source>
        <dbReference type="SAM" id="MobiDB-lite"/>
    </source>
</evidence>